<name>A0AAD8E7Z8_DIPPU</name>
<dbReference type="SUPFAM" id="SSF52096">
    <property type="entry name" value="ClpP/crotonase"/>
    <property type="match status" value="1"/>
</dbReference>
<dbReference type="InterPro" id="IPR051053">
    <property type="entry name" value="ECH/Chromodomain_protein"/>
</dbReference>
<dbReference type="PANTHER" id="PTHR43684:SF1">
    <property type="entry name" value="ENOYL-COA DELTA ISOMERASE 2"/>
    <property type="match status" value="1"/>
</dbReference>
<dbReference type="PANTHER" id="PTHR43684">
    <property type="match status" value="1"/>
</dbReference>
<dbReference type="InterPro" id="IPR001753">
    <property type="entry name" value="Enoyl-CoA_hydra/iso"/>
</dbReference>
<dbReference type="Pfam" id="PF00378">
    <property type="entry name" value="ECH_1"/>
    <property type="match status" value="1"/>
</dbReference>
<keyword evidence="5" id="KW-1185">Reference proteome</keyword>
<dbReference type="InterPro" id="IPR014748">
    <property type="entry name" value="Enoyl-CoA_hydra_C"/>
</dbReference>
<keyword evidence="3" id="KW-0413">Isomerase</keyword>
<dbReference type="Gene3D" id="1.10.12.10">
    <property type="entry name" value="Lyase 2-enoyl-coa Hydratase, Chain A, domain 2"/>
    <property type="match status" value="1"/>
</dbReference>
<evidence type="ECO:0008006" key="6">
    <source>
        <dbReference type="Google" id="ProtNLM"/>
    </source>
</evidence>
<evidence type="ECO:0000256" key="1">
    <source>
        <dbReference type="ARBA" id="ARBA00004275"/>
    </source>
</evidence>
<sequence length="229" mass="25420">MYEGITSLLNEAAKDDRVVVTALTGAKDFYSSGNDMASAIQYQSGENSSASKKTGVARVREMVSAFINYPKVLVAVVNGPAIGIAATILGLCDVVYASDKAYFHTPFTKLGLVAEGCSSYLFPRIMGISKASEMLYFGRQMCAHDAMECGLVSKVFPHAIFEKEVWPKLEELAEMPKESMFASKRLVRNRLKEDLHKANEEECKELEIRMQSEECMNAVIQFLSRKSKM</sequence>
<dbReference type="EMBL" id="JASPKZ010008351">
    <property type="protein sequence ID" value="KAJ9580256.1"/>
    <property type="molecule type" value="Genomic_DNA"/>
</dbReference>
<dbReference type="InterPro" id="IPR029045">
    <property type="entry name" value="ClpP/crotonase-like_dom_sf"/>
</dbReference>
<dbReference type="Gene3D" id="3.90.226.10">
    <property type="entry name" value="2-enoyl-CoA Hydratase, Chain A, domain 1"/>
    <property type="match status" value="1"/>
</dbReference>
<gene>
    <name evidence="4" type="ORF">L9F63_004069</name>
</gene>
<proteinExistence type="predicted"/>
<reference evidence="4" key="2">
    <citation type="submission" date="2023-05" db="EMBL/GenBank/DDBJ databases">
        <authorList>
            <person name="Fouks B."/>
        </authorList>
    </citation>
    <scope>NUCLEOTIDE SEQUENCE</scope>
    <source>
        <strain evidence="4">Stay&amp;Tobe</strain>
        <tissue evidence="4">Testes</tissue>
    </source>
</reference>
<comment type="subcellular location">
    <subcellularLocation>
        <location evidence="1">Peroxisome</location>
    </subcellularLocation>
</comment>
<dbReference type="Proteomes" id="UP001233999">
    <property type="component" value="Unassembled WGS sequence"/>
</dbReference>
<evidence type="ECO:0000313" key="5">
    <source>
        <dbReference type="Proteomes" id="UP001233999"/>
    </source>
</evidence>
<protein>
    <recommendedName>
        <fullName evidence="6">Enoyl-CoA delta isomerase 2, mitochondrial</fullName>
    </recommendedName>
</protein>
<organism evidence="4 5">
    <name type="scientific">Diploptera punctata</name>
    <name type="common">Pacific beetle cockroach</name>
    <dbReference type="NCBI Taxonomy" id="6984"/>
    <lineage>
        <taxon>Eukaryota</taxon>
        <taxon>Metazoa</taxon>
        <taxon>Ecdysozoa</taxon>
        <taxon>Arthropoda</taxon>
        <taxon>Hexapoda</taxon>
        <taxon>Insecta</taxon>
        <taxon>Pterygota</taxon>
        <taxon>Neoptera</taxon>
        <taxon>Polyneoptera</taxon>
        <taxon>Dictyoptera</taxon>
        <taxon>Blattodea</taxon>
        <taxon>Blaberoidea</taxon>
        <taxon>Blaberidae</taxon>
        <taxon>Diplopterinae</taxon>
        <taxon>Diploptera</taxon>
    </lineage>
</organism>
<evidence type="ECO:0000313" key="4">
    <source>
        <dbReference type="EMBL" id="KAJ9580256.1"/>
    </source>
</evidence>
<dbReference type="GO" id="GO:0004165">
    <property type="term" value="F:delta(3)-delta(2)-enoyl-CoA isomerase activity"/>
    <property type="evidence" value="ECO:0007669"/>
    <property type="project" value="UniProtKB-ARBA"/>
</dbReference>
<dbReference type="AlphaFoldDB" id="A0AAD8E7Z8"/>
<accession>A0AAD8E7Z8</accession>
<dbReference type="GO" id="GO:0005777">
    <property type="term" value="C:peroxisome"/>
    <property type="evidence" value="ECO:0007669"/>
    <property type="project" value="UniProtKB-SubCell"/>
</dbReference>
<keyword evidence="2" id="KW-0576">Peroxisome</keyword>
<evidence type="ECO:0000256" key="2">
    <source>
        <dbReference type="ARBA" id="ARBA00023140"/>
    </source>
</evidence>
<comment type="caution">
    <text evidence="4">The sequence shown here is derived from an EMBL/GenBank/DDBJ whole genome shotgun (WGS) entry which is preliminary data.</text>
</comment>
<evidence type="ECO:0000256" key="3">
    <source>
        <dbReference type="ARBA" id="ARBA00023235"/>
    </source>
</evidence>
<dbReference type="CDD" id="cd06558">
    <property type="entry name" value="crotonase-like"/>
    <property type="match status" value="1"/>
</dbReference>
<reference evidence="4" key="1">
    <citation type="journal article" date="2023" name="IScience">
        <title>Live-bearing cockroach genome reveals convergent evolutionary mechanisms linked to viviparity in insects and beyond.</title>
        <authorList>
            <person name="Fouks B."/>
            <person name="Harrison M.C."/>
            <person name="Mikhailova A.A."/>
            <person name="Marchal E."/>
            <person name="English S."/>
            <person name="Carruthers M."/>
            <person name="Jennings E.C."/>
            <person name="Chiamaka E.L."/>
            <person name="Frigard R.A."/>
            <person name="Pippel M."/>
            <person name="Attardo G.M."/>
            <person name="Benoit J.B."/>
            <person name="Bornberg-Bauer E."/>
            <person name="Tobe S.S."/>
        </authorList>
    </citation>
    <scope>NUCLEOTIDE SEQUENCE</scope>
    <source>
        <strain evidence="4">Stay&amp;Tobe</strain>
    </source>
</reference>